<name>A0A2H0W0J9_9BACT</name>
<sequence length="149" mass="16761">MENEHQSALEVEQNNSSVAMIDMVLNLKAGDYASFVGEGSGQNLYKFFGQTTHAEAKSLILEALADKVVLQYLNGLSFDVDVAVNRIVSFIEFLEMQIEIYARRQETPSLDPDEIVKNWAKKYGENARADLRKQVQEKLGITGDNENDE</sequence>
<dbReference type="EMBL" id="PEZZ01000033">
    <property type="protein sequence ID" value="PIS04889.1"/>
    <property type="molecule type" value="Genomic_DNA"/>
</dbReference>
<dbReference type="Proteomes" id="UP000230935">
    <property type="component" value="Unassembled WGS sequence"/>
</dbReference>
<accession>A0A2H0W0J9</accession>
<evidence type="ECO:0000313" key="1">
    <source>
        <dbReference type="EMBL" id="PIS04889.1"/>
    </source>
</evidence>
<protein>
    <submittedName>
        <fullName evidence="1">Uncharacterized protein</fullName>
    </submittedName>
</protein>
<proteinExistence type="predicted"/>
<organism evidence="1 2">
    <name type="scientific">Candidatus Buchananbacteria bacterium CG10_big_fil_rev_8_21_14_0_10_42_9</name>
    <dbReference type="NCBI Taxonomy" id="1974526"/>
    <lineage>
        <taxon>Bacteria</taxon>
        <taxon>Candidatus Buchananiibacteriota</taxon>
    </lineage>
</organism>
<evidence type="ECO:0000313" key="2">
    <source>
        <dbReference type="Proteomes" id="UP000230935"/>
    </source>
</evidence>
<dbReference type="AlphaFoldDB" id="A0A2H0W0J9"/>
<reference evidence="2" key="1">
    <citation type="submission" date="2017-09" db="EMBL/GenBank/DDBJ databases">
        <title>Depth-based differentiation of microbial function through sediment-hosted aquifers and enrichment of novel symbionts in the deep terrestrial subsurface.</title>
        <authorList>
            <person name="Probst A.J."/>
            <person name="Ladd B."/>
            <person name="Jarett J.K."/>
            <person name="Geller-Mcgrath D.E."/>
            <person name="Sieber C.M.K."/>
            <person name="Emerson J.B."/>
            <person name="Anantharaman K."/>
            <person name="Thomas B.C."/>
            <person name="Malmstrom R."/>
            <person name="Stieglmeier M."/>
            <person name="Klingl A."/>
            <person name="Woyke T."/>
            <person name="Ryan C.M."/>
            <person name="Banfield J.F."/>
        </authorList>
    </citation>
    <scope>NUCLEOTIDE SEQUENCE [LARGE SCALE GENOMIC DNA]</scope>
</reference>
<gene>
    <name evidence="1" type="ORF">COT81_04110</name>
</gene>
<comment type="caution">
    <text evidence="1">The sequence shown here is derived from an EMBL/GenBank/DDBJ whole genome shotgun (WGS) entry which is preliminary data.</text>
</comment>